<evidence type="ECO:0000313" key="4">
    <source>
        <dbReference type="Proteomes" id="UP000295192"/>
    </source>
</evidence>
<proteinExistence type="predicted"/>
<sequence length="213" mass="23718">MTLLVMPAMLDHLILGMDFLCTIDTTLYCGNVALTMRMKDEPNEETSLRNGPNISKESDRSGEPQSFARSRTREKERKRGLEAQCWSPTQKVGVASAGGELPVDEQGTSRTSEDEGSGERPEERPPEVKLVGLEAEDVGEIRSSQSPRSPIGQEEDEENTESSPDDTVWPEDLQDELKEFLVAELALFEGLDGVSNIAEHSIRMRDDKPLKQR</sequence>
<dbReference type="AlphaFoldDB" id="A0A484AMJ2"/>
<feature type="compositionally biased region" description="Basic and acidic residues" evidence="1">
    <location>
        <begin position="111"/>
        <end position="127"/>
    </location>
</feature>
<reference evidence="3 4" key="1">
    <citation type="journal article" date="2019" name="J. Hered.">
        <title>An Improved Genome Assembly for Drosophila navojoa, the Basal Species in the mojavensis Cluster.</title>
        <authorList>
            <person name="Vanderlinde T."/>
            <person name="Dupim E.G."/>
            <person name="Nazario-Yepiz N.O."/>
            <person name="Carvalho A.B."/>
        </authorList>
    </citation>
    <scope>NUCLEOTIDE SEQUENCE [LARGE SCALE GENOMIC DNA]</scope>
    <source>
        <strain evidence="3">Navoj_Jal97</strain>
        <tissue evidence="3">Whole organism</tissue>
    </source>
</reference>
<feature type="region of interest" description="Disordered" evidence="1">
    <location>
        <begin position="41"/>
        <end position="169"/>
    </location>
</feature>
<feature type="compositionally biased region" description="Basic and acidic residues" evidence="1">
    <location>
        <begin position="71"/>
        <end position="81"/>
    </location>
</feature>
<feature type="chain" id="PRO_5019824221" evidence="2">
    <location>
        <begin position="17"/>
        <end position="213"/>
    </location>
</feature>
<evidence type="ECO:0000313" key="3">
    <source>
        <dbReference type="EMBL" id="TDG38253.1"/>
    </source>
</evidence>
<dbReference type="EMBL" id="LSRL02006900">
    <property type="protein sequence ID" value="TDG38253.1"/>
    <property type="molecule type" value="Genomic_DNA"/>
</dbReference>
<comment type="caution">
    <text evidence="3">The sequence shown here is derived from an EMBL/GenBank/DDBJ whole genome shotgun (WGS) entry which is preliminary data.</text>
</comment>
<accession>A0A484AMJ2</accession>
<dbReference type="OMA" id="THGPHDA"/>
<organism evidence="3 4">
    <name type="scientific">Drosophila navojoa</name>
    <name type="common">Fruit fly</name>
    <dbReference type="NCBI Taxonomy" id="7232"/>
    <lineage>
        <taxon>Eukaryota</taxon>
        <taxon>Metazoa</taxon>
        <taxon>Ecdysozoa</taxon>
        <taxon>Arthropoda</taxon>
        <taxon>Hexapoda</taxon>
        <taxon>Insecta</taxon>
        <taxon>Pterygota</taxon>
        <taxon>Neoptera</taxon>
        <taxon>Endopterygota</taxon>
        <taxon>Diptera</taxon>
        <taxon>Brachycera</taxon>
        <taxon>Muscomorpha</taxon>
        <taxon>Ephydroidea</taxon>
        <taxon>Drosophilidae</taxon>
        <taxon>Drosophila</taxon>
    </lineage>
</organism>
<feature type="non-terminal residue" evidence="3">
    <location>
        <position position="213"/>
    </location>
</feature>
<evidence type="ECO:0000256" key="1">
    <source>
        <dbReference type="SAM" id="MobiDB-lite"/>
    </source>
</evidence>
<feature type="signal peptide" evidence="2">
    <location>
        <begin position="1"/>
        <end position="16"/>
    </location>
</feature>
<name>A0A484AMJ2_DRONA</name>
<feature type="compositionally biased region" description="Acidic residues" evidence="1">
    <location>
        <begin position="153"/>
        <end position="169"/>
    </location>
</feature>
<dbReference type="Proteomes" id="UP000295192">
    <property type="component" value="Unassembled WGS sequence"/>
</dbReference>
<evidence type="ECO:0000256" key="2">
    <source>
        <dbReference type="SAM" id="SignalP"/>
    </source>
</evidence>
<keyword evidence="2" id="KW-0732">Signal</keyword>
<protein>
    <submittedName>
        <fullName evidence="3">Uncharacterized protein</fullName>
    </submittedName>
</protein>
<keyword evidence="4" id="KW-1185">Reference proteome</keyword>
<gene>
    <name evidence="3" type="ORF">AWZ03_015325</name>
</gene>